<evidence type="ECO:0000313" key="3">
    <source>
        <dbReference type="Proteomes" id="UP000683575"/>
    </source>
</evidence>
<dbReference type="Proteomes" id="UP000683575">
    <property type="component" value="Chromosome"/>
</dbReference>
<keyword evidence="3" id="KW-1185">Reference proteome</keyword>
<sequence length="173" mass="18916">MTLSRRDLIKIAVAGGAAMAIPLERSAFTATTATRMPTSKLPKYFSLPFLRPPELSPVGTAEIGCWDGMTRSYPRYEVAQTFTVSEILPGYKTPVFGYNGVAPGPTIRVLHDNPVIVNQTNLLQRPPAAPYQSAKAPLAVHLRPAPTVDLDPPARLLVAAAVRRVRLRRHLPR</sequence>
<dbReference type="EMBL" id="CP077062">
    <property type="protein sequence ID" value="QWZ08706.1"/>
    <property type="molecule type" value="Genomic_DNA"/>
</dbReference>
<evidence type="ECO:0000259" key="1">
    <source>
        <dbReference type="Pfam" id="PF07732"/>
    </source>
</evidence>
<reference evidence="2" key="1">
    <citation type="submission" date="2021-06" db="EMBL/GenBank/DDBJ databases">
        <title>Complete genome sequence of Nocardioides sp. G188.</title>
        <authorList>
            <person name="Im W.-T."/>
        </authorList>
    </citation>
    <scope>NUCLEOTIDE SEQUENCE</scope>
    <source>
        <strain evidence="2">G188</strain>
    </source>
</reference>
<name>A0A975Y0Q2_9ACTN</name>
<organism evidence="2 3">
    <name type="scientific">Nocardioides panacis</name>
    <dbReference type="NCBI Taxonomy" id="2849501"/>
    <lineage>
        <taxon>Bacteria</taxon>
        <taxon>Bacillati</taxon>
        <taxon>Actinomycetota</taxon>
        <taxon>Actinomycetes</taxon>
        <taxon>Propionibacteriales</taxon>
        <taxon>Nocardioidaceae</taxon>
        <taxon>Nocardioides</taxon>
    </lineage>
</organism>
<proteinExistence type="predicted"/>
<dbReference type="PROSITE" id="PS51318">
    <property type="entry name" value="TAT"/>
    <property type="match status" value="1"/>
</dbReference>
<protein>
    <submittedName>
        <fullName evidence="2">Multicopper oxidase domain-containing protein</fullName>
    </submittedName>
</protein>
<dbReference type="RefSeq" id="WP_216940394.1">
    <property type="nucleotide sequence ID" value="NZ_CP077062.1"/>
</dbReference>
<evidence type="ECO:0000313" key="2">
    <source>
        <dbReference type="EMBL" id="QWZ08706.1"/>
    </source>
</evidence>
<accession>A0A975Y0Q2</accession>
<feature type="domain" description="Plastocyanin-like" evidence="1">
    <location>
        <begin position="88"/>
        <end position="126"/>
    </location>
</feature>
<dbReference type="InterPro" id="IPR006311">
    <property type="entry name" value="TAT_signal"/>
</dbReference>
<gene>
    <name evidence="2" type="ORF">KRR39_02275</name>
</gene>
<dbReference type="InterPro" id="IPR011707">
    <property type="entry name" value="Cu-oxidase-like_N"/>
</dbReference>
<dbReference type="AlphaFoldDB" id="A0A975Y0Q2"/>
<dbReference type="Pfam" id="PF07732">
    <property type="entry name" value="Cu-oxidase_3"/>
    <property type="match status" value="1"/>
</dbReference>
<dbReference type="GO" id="GO:0005507">
    <property type="term" value="F:copper ion binding"/>
    <property type="evidence" value="ECO:0007669"/>
    <property type="project" value="InterPro"/>
</dbReference>
<dbReference type="KEGG" id="nps:KRR39_02275"/>